<proteinExistence type="predicted"/>
<dbReference type="Proteomes" id="UP000183275">
    <property type="component" value="Unassembled WGS sequence"/>
</dbReference>
<keyword evidence="5" id="KW-0418">Kinase</keyword>
<dbReference type="InterPro" id="IPR052162">
    <property type="entry name" value="Sensor_kinase/Photoreceptor"/>
</dbReference>
<keyword evidence="10" id="KW-1185">Reference proteome</keyword>
<dbReference type="eggNOG" id="arCOG02350">
    <property type="taxonomic scope" value="Archaea"/>
</dbReference>
<dbReference type="CDD" id="cd00082">
    <property type="entry name" value="HisKA"/>
    <property type="match status" value="1"/>
</dbReference>
<dbReference type="InterPro" id="IPR004358">
    <property type="entry name" value="Sig_transdc_His_kin-like_C"/>
</dbReference>
<dbReference type="InterPro" id="IPR035965">
    <property type="entry name" value="PAS-like_dom_sf"/>
</dbReference>
<keyword evidence="4" id="KW-0808">Transferase</keyword>
<evidence type="ECO:0000256" key="5">
    <source>
        <dbReference type="ARBA" id="ARBA00022777"/>
    </source>
</evidence>
<feature type="domain" description="PAC" evidence="8">
    <location>
        <begin position="263"/>
        <end position="315"/>
    </location>
</feature>
<dbReference type="EMBL" id="FOIS01000004">
    <property type="protein sequence ID" value="SEW24998.1"/>
    <property type="molecule type" value="Genomic_DNA"/>
</dbReference>
<dbReference type="Gene3D" id="3.30.565.10">
    <property type="entry name" value="Histidine kinase-like ATPase, C-terminal domain"/>
    <property type="match status" value="1"/>
</dbReference>
<organism evidence="9 10">
    <name type="scientific">Natrinema salifodinae</name>
    <dbReference type="NCBI Taxonomy" id="1202768"/>
    <lineage>
        <taxon>Archaea</taxon>
        <taxon>Methanobacteriati</taxon>
        <taxon>Methanobacteriota</taxon>
        <taxon>Stenosarchaea group</taxon>
        <taxon>Halobacteria</taxon>
        <taxon>Halobacteriales</taxon>
        <taxon>Natrialbaceae</taxon>
        <taxon>Natrinema</taxon>
    </lineage>
</organism>
<dbReference type="SUPFAM" id="SSF55785">
    <property type="entry name" value="PYP-like sensor domain (PAS domain)"/>
    <property type="match status" value="1"/>
</dbReference>
<feature type="domain" description="Histidine kinase" evidence="7">
    <location>
        <begin position="333"/>
        <end position="546"/>
    </location>
</feature>
<evidence type="ECO:0000256" key="4">
    <source>
        <dbReference type="ARBA" id="ARBA00022679"/>
    </source>
</evidence>
<dbReference type="InterPro" id="IPR005467">
    <property type="entry name" value="His_kinase_dom"/>
</dbReference>
<evidence type="ECO:0000313" key="9">
    <source>
        <dbReference type="EMBL" id="SEW24998.1"/>
    </source>
</evidence>
<evidence type="ECO:0000259" key="8">
    <source>
        <dbReference type="PROSITE" id="PS50113"/>
    </source>
</evidence>
<feature type="coiled-coil region" evidence="6">
    <location>
        <begin position="306"/>
        <end position="333"/>
    </location>
</feature>
<dbReference type="Gene3D" id="2.10.70.100">
    <property type="match status" value="1"/>
</dbReference>
<dbReference type="SMART" id="SM00387">
    <property type="entry name" value="HATPase_c"/>
    <property type="match status" value="1"/>
</dbReference>
<sequence>MSDRERPSESHNEISAELERREGALRQATEIISDAELEFREQIDALLEVVRDAIGTEYATFSFVDGDTYVFEALDVPADVDLQAGATVPLSELPNCKHVVETERTLVLRDVEDEAPELADPTWGIACYLGSPVFAGDEVYGTFCFYGMESRAAEFSDWDVTFVELISNWVSSELEQREREQTLRDANLQMEAAVEAGAVGTWEWFIPEDQFVTGPSFARTFGVDPDAARKGVSLNQFVSAIHEDDRERVERRIEETVESCGEYEEEYRVWNEDDELRWVLARGHVECDADGNPHTFPGALIDITERKYTEQRLEALNDRLRASNERLEQFAHAASHDLQEPLRMVSSYLQLLESRYGDELDEDAHEFLEFAVNGADRMREMIDGLLAYSRVETQGASFEPVDLNDVLADVRTDLQRQIAESNAEVTAETLPRIEGDANQLRQLLQNLLENALEYSGDEPPRVHVSAEREGNEWVVAVRDEGIGIDPADQDRIFEVFHRLHSREEYAGTGIGLALCQRIVERHEGEIRIESEPGEGSTFFISLPASRA</sequence>
<comment type="catalytic activity">
    <reaction evidence="1">
        <text>ATP + protein L-histidine = ADP + protein N-phospho-L-histidine.</text>
        <dbReference type="EC" id="2.7.13.3"/>
    </reaction>
</comment>
<protein>
    <recommendedName>
        <fullName evidence="2">histidine kinase</fullName>
        <ecNumber evidence="2">2.7.13.3</ecNumber>
    </recommendedName>
</protein>
<dbReference type="PROSITE" id="PS50109">
    <property type="entry name" value="HIS_KIN"/>
    <property type="match status" value="1"/>
</dbReference>
<dbReference type="InterPro" id="IPR036097">
    <property type="entry name" value="HisK_dim/P_sf"/>
</dbReference>
<dbReference type="InterPro" id="IPR003594">
    <property type="entry name" value="HATPase_dom"/>
</dbReference>
<dbReference type="AlphaFoldDB" id="A0A1I0QDL6"/>
<dbReference type="PROSITE" id="PS50113">
    <property type="entry name" value="PAC"/>
    <property type="match status" value="1"/>
</dbReference>
<accession>A0A1I0QDL6</accession>
<dbReference type="Gene3D" id="3.30.450.20">
    <property type="entry name" value="PAS domain"/>
    <property type="match status" value="1"/>
</dbReference>
<dbReference type="STRING" id="1202768.SAMN05216285_3409"/>
<dbReference type="SUPFAM" id="SSF47384">
    <property type="entry name" value="Homodimeric domain of signal transducing histidine kinase"/>
    <property type="match status" value="1"/>
</dbReference>
<dbReference type="InterPro" id="IPR003661">
    <property type="entry name" value="HisK_dim/P_dom"/>
</dbReference>
<feature type="coiled-coil region" evidence="6">
    <location>
        <begin position="430"/>
        <end position="457"/>
    </location>
</feature>
<dbReference type="InterPro" id="IPR003018">
    <property type="entry name" value="GAF"/>
</dbReference>
<dbReference type="InterPro" id="IPR036890">
    <property type="entry name" value="HATPase_C_sf"/>
</dbReference>
<gene>
    <name evidence="9" type="ORF">SAMN05216285_3409</name>
</gene>
<dbReference type="InterPro" id="IPR013655">
    <property type="entry name" value="PAS_fold_3"/>
</dbReference>
<dbReference type="PANTHER" id="PTHR43304:SF1">
    <property type="entry name" value="PAC DOMAIN-CONTAINING PROTEIN"/>
    <property type="match status" value="1"/>
</dbReference>
<keyword evidence="6" id="KW-0175">Coiled coil</keyword>
<dbReference type="SMART" id="SM00065">
    <property type="entry name" value="GAF"/>
    <property type="match status" value="1"/>
</dbReference>
<dbReference type="SUPFAM" id="SSF55781">
    <property type="entry name" value="GAF domain-like"/>
    <property type="match status" value="1"/>
</dbReference>
<dbReference type="Gene3D" id="3.30.450.40">
    <property type="match status" value="1"/>
</dbReference>
<dbReference type="FunFam" id="3.30.565.10:FF:000006">
    <property type="entry name" value="Sensor histidine kinase WalK"/>
    <property type="match status" value="1"/>
</dbReference>
<dbReference type="eggNOG" id="arCOG02369">
    <property type="taxonomic scope" value="Archaea"/>
</dbReference>
<dbReference type="InterPro" id="IPR000700">
    <property type="entry name" value="PAS-assoc_C"/>
</dbReference>
<evidence type="ECO:0000256" key="3">
    <source>
        <dbReference type="ARBA" id="ARBA00022553"/>
    </source>
</evidence>
<evidence type="ECO:0000256" key="1">
    <source>
        <dbReference type="ARBA" id="ARBA00000085"/>
    </source>
</evidence>
<dbReference type="Gene3D" id="1.10.287.130">
    <property type="match status" value="1"/>
</dbReference>
<evidence type="ECO:0000256" key="2">
    <source>
        <dbReference type="ARBA" id="ARBA00012438"/>
    </source>
</evidence>
<name>A0A1I0QDL6_9EURY</name>
<dbReference type="PRINTS" id="PR00344">
    <property type="entry name" value="BCTRLSENSOR"/>
</dbReference>
<dbReference type="Pfam" id="PF08447">
    <property type="entry name" value="PAS_3"/>
    <property type="match status" value="1"/>
</dbReference>
<dbReference type="Pfam" id="PF02518">
    <property type="entry name" value="HATPase_c"/>
    <property type="match status" value="1"/>
</dbReference>
<dbReference type="InterPro" id="IPR000014">
    <property type="entry name" value="PAS"/>
</dbReference>
<dbReference type="Pfam" id="PF01590">
    <property type="entry name" value="GAF"/>
    <property type="match status" value="1"/>
</dbReference>
<dbReference type="Pfam" id="PF00512">
    <property type="entry name" value="HisKA"/>
    <property type="match status" value="1"/>
</dbReference>
<evidence type="ECO:0000256" key="6">
    <source>
        <dbReference type="SAM" id="Coils"/>
    </source>
</evidence>
<reference evidence="10" key="1">
    <citation type="submission" date="2016-10" db="EMBL/GenBank/DDBJ databases">
        <authorList>
            <person name="Varghese N."/>
        </authorList>
    </citation>
    <scope>NUCLEOTIDE SEQUENCE [LARGE SCALE GENOMIC DNA]</scope>
    <source>
        <strain evidence="10">CGMCC 1.12284</strain>
    </source>
</reference>
<dbReference type="NCBIfam" id="TIGR00229">
    <property type="entry name" value="sensory_box"/>
    <property type="match status" value="1"/>
</dbReference>
<evidence type="ECO:0000259" key="7">
    <source>
        <dbReference type="PROSITE" id="PS50109"/>
    </source>
</evidence>
<dbReference type="GO" id="GO:0000155">
    <property type="term" value="F:phosphorelay sensor kinase activity"/>
    <property type="evidence" value="ECO:0007669"/>
    <property type="project" value="InterPro"/>
</dbReference>
<evidence type="ECO:0000313" key="10">
    <source>
        <dbReference type="Proteomes" id="UP000183275"/>
    </source>
</evidence>
<dbReference type="eggNOG" id="arCOG02358">
    <property type="taxonomic scope" value="Archaea"/>
</dbReference>
<dbReference type="SUPFAM" id="SSF55874">
    <property type="entry name" value="ATPase domain of HSP90 chaperone/DNA topoisomerase II/histidine kinase"/>
    <property type="match status" value="1"/>
</dbReference>
<dbReference type="PANTHER" id="PTHR43304">
    <property type="entry name" value="PHYTOCHROME-LIKE PROTEIN CPH1"/>
    <property type="match status" value="1"/>
</dbReference>
<dbReference type="EC" id="2.7.13.3" evidence="2"/>
<dbReference type="SMART" id="SM00388">
    <property type="entry name" value="HisKA"/>
    <property type="match status" value="1"/>
</dbReference>
<dbReference type="InterPro" id="IPR029016">
    <property type="entry name" value="GAF-like_dom_sf"/>
</dbReference>
<keyword evidence="3" id="KW-0597">Phosphoprotein</keyword>